<protein>
    <submittedName>
        <fullName evidence="1">Uncharacterized protein</fullName>
    </submittedName>
</protein>
<evidence type="ECO:0000313" key="2">
    <source>
        <dbReference type="Proteomes" id="UP001054945"/>
    </source>
</evidence>
<reference evidence="1 2" key="1">
    <citation type="submission" date="2021-06" db="EMBL/GenBank/DDBJ databases">
        <title>Caerostris extrusa draft genome.</title>
        <authorList>
            <person name="Kono N."/>
            <person name="Arakawa K."/>
        </authorList>
    </citation>
    <scope>NUCLEOTIDE SEQUENCE [LARGE SCALE GENOMIC DNA]</scope>
</reference>
<evidence type="ECO:0000313" key="1">
    <source>
        <dbReference type="EMBL" id="GIY94787.1"/>
    </source>
</evidence>
<dbReference type="EMBL" id="BPLR01017823">
    <property type="protein sequence ID" value="GIY94787.1"/>
    <property type="molecule type" value="Genomic_DNA"/>
</dbReference>
<dbReference type="Proteomes" id="UP001054945">
    <property type="component" value="Unassembled WGS sequence"/>
</dbReference>
<name>A0AAV4XJF9_CAEEX</name>
<organism evidence="1 2">
    <name type="scientific">Caerostris extrusa</name>
    <name type="common">Bark spider</name>
    <name type="synonym">Caerostris bankana</name>
    <dbReference type="NCBI Taxonomy" id="172846"/>
    <lineage>
        <taxon>Eukaryota</taxon>
        <taxon>Metazoa</taxon>
        <taxon>Ecdysozoa</taxon>
        <taxon>Arthropoda</taxon>
        <taxon>Chelicerata</taxon>
        <taxon>Arachnida</taxon>
        <taxon>Araneae</taxon>
        <taxon>Araneomorphae</taxon>
        <taxon>Entelegynae</taxon>
        <taxon>Araneoidea</taxon>
        <taxon>Araneidae</taxon>
        <taxon>Caerostris</taxon>
    </lineage>
</organism>
<sequence>MFLTVIEKEAQPAGNRGVSQALSLSLGAAERISGVLSRNNPPLFCSCPIPQEMGNRSLRGWQLSRAATRLHTTVVFHARLARR</sequence>
<dbReference type="AlphaFoldDB" id="A0AAV4XJF9"/>
<keyword evidence="2" id="KW-1185">Reference proteome</keyword>
<gene>
    <name evidence="1" type="ORF">CEXT_548811</name>
</gene>
<comment type="caution">
    <text evidence="1">The sequence shown here is derived from an EMBL/GenBank/DDBJ whole genome shotgun (WGS) entry which is preliminary data.</text>
</comment>
<proteinExistence type="predicted"/>
<accession>A0AAV4XJF9</accession>